<dbReference type="InterPro" id="IPR050490">
    <property type="entry name" value="Bact_solute-bd_prot1"/>
</dbReference>
<evidence type="ECO:0000256" key="2">
    <source>
        <dbReference type="ARBA" id="ARBA00022729"/>
    </source>
</evidence>
<name>A0A0J9BPD1_9FIRM</name>
<dbReference type="GeneID" id="93164363"/>
<keyword evidence="4" id="KW-0564">Palmitate</keyword>
<dbReference type="Pfam" id="PF01547">
    <property type="entry name" value="SBP_bac_1"/>
    <property type="match status" value="1"/>
</dbReference>
<keyword evidence="1" id="KW-1003">Cell membrane</keyword>
<protein>
    <recommendedName>
        <fullName evidence="10">DUF3502 domain-containing protein</fullName>
    </recommendedName>
</protein>
<feature type="signal peptide" evidence="7">
    <location>
        <begin position="1"/>
        <end position="23"/>
    </location>
</feature>
<evidence type="ECO:0000256" key="7">
    <source>
        <dbReference type="SAM" id="SignalP"/>
    </source>
</evidence>
<keyword evidence="2 7" id="KW-0732">Signal</keyword>
<organism evidence="8 9">
    <name type="scientific">[Clostridium] citroniae WAL-19142</name>
    <dbReference type="NCBI Taxonomy" id="742734"/>
    <lineage>
        <taxon>Bacteria</taxon>
        <taxon>Bacillati</taxon>
        <taxon>Bacillota</taxon>
        <taxon>Clostridia</taxon>
        <taxon>Lachnospirales</taxon>
        <taxon>Lachnospiraceae</taxon>
        <taxon>Enterocloster</taxon>
    </lineage>
</organism>
<dbReference type="PANTHER" id="PTHR43649:SF33">
    <property type="entry name" value="POLYGALACTURONAN_RHAMNOGALACTURONAN-BINDING PROTEIN YTCQ"/>
    <property type="match status" value="1"/>
</dbReference>
<reference evidence="8 9" key="1">
    <citation type="submission" date="2011-04" db="EMBL/GenBank/DDBJ databases">
        <title>The Genome Sequence of Clostridium citroniae WAL-19142.</title>
        <authorList>
            <consortium name="The Broad Institute Genome Sequencing Platform"/>
            <person name="Earl A."/>
            <person name="Ward D."/>
            <person name="Feldgarden M."/>
            <person name="Gevers D."/>
            <person name="Warren Y.A."/>
            <person name="Tyrrell K.L."/>
            <person name="Citron D.M."/>
            <person name="Goldstein E.J."/>
            <person name="Daigneault M."/>
            <person name="Allen-Vercoe E."/>
            <person name="Young S.K."/>
            <person name="Zeng Q."/>
            <person name="Gargeya S."/>
            <person name="Fitzgerald M."/>
            <person name="Haas B."/>
            <person name="Abouelleil A."/>
            <person name="Alvarado L."/>
            <person name="Arachchi H.M."/>
            <person name="Berlin A."/>
            <person name="Brown A."/>
            <person name="Chapman S.B."/>
            <person name="Chen Z."/>
            <person name="Dunbar C."/>
            <person name="Freedman E."/>
            <person name="Gearin G."/>
            <person name="Gellesch M."/>
            <person name="Goldberg J."/>
            <person name="Griggs A."/>
            <person name="Gujja S."/>
            <person name="Heilman E.R."/>
            <person name="Heiman D."/>
            <person name="Howarth C."/>
            <person name="Larson L."/>
            <person name="Lui A."/>
            <person name="MacDonald P.J."/>
            <person name="Mehta T."/>
            <person name="Montmayeur A."/>
            <person name="Murphy C."/>
            <person name="Neiman D."/>
            <person name="Pearson M."/>
            <person name="Priest M."/>
            <person name="Roberts A."/>
            <person name="Saif S."/>
            <person name="Shea T."/>
            <person name="Shenoy N."/>
            <person name="Sisk P."/>
            <person name="Stolte C."/>
            <person name="Sykes S."/>
            <person name="White J."/>
            <person name="Yandava C."/>
            <person name="Wortman J."/>
            <person name="Nusbaum C."/>
            <person name="Birren B."/>
        </authorList>
    </citation>
    <scope>NUCLEOTIDE SEQUENCE [LARGE SCALE GENOMIC DNA]</scope>
    <source>
        <strain evidence="8 9">WAL-19142</strain>
    </source>
</reference>
<evidence type="ECO:0000256" key="5">
    <source>
        <dbReference type="ARBA" id="ARBA00023288"/>
    </source>
</evidence>
<gene>
    <name evidence="8" type="ORF">HMPREF9470_04693</name>
</gene>
<evidence type="ECO:0000313" key="9">
    <source>
        <dbReference type="Proteomes" id="UP000037392"/>
    </source>
</evidence>
<dbReference type="PATRIC" id="fig|742734.4.peg.5027"/>
<comment type="caution">
    <text evidence="8">The sequence shown here is derived from an EMBL/GenBank/DDBJ whole genome shotgun (WGS) entry which is preliminary data.</text>
</comment>
<dbReference type="AlphaFoldDB" id="A0A0J9BPD1"/>
<dbReference type="InterPro" id="IPR006059">
    <property type="entry name" value="SBP"/>
</dbReference>
<proteinExistence type="predicted"/>
<dbReference type="Proteomes" id="UP000037392">
    <property type="component" value="Unassembled WGS sequence"/>
</dbReference>
<keyword evidence="3" id="KW-0472">Membrane</keyword>
<dbReference type="RefSeq" id="WP_048930835.1">
    <property type="nucleotide sequence ID" value="NZ_KQ235883.1"/>
</dbReference>
<evidence type="ECO:0000313" key="8">
    <source>
        <dbReference type="EMBL" id="KMW14663.1"/>
    </source>
</evidence>
<dbReference type="EMBL" id="ADLK01000036">
    <property type="protein sequence ID" value="KMW14663.1"/>
    <property type="molecule type" value="Genomic_DNA"/>
</dbReference>
<evidence type="ECO:0008006" key="10">
    <source>
        <dbReference type="Google" id="ProtNLM"/>
    </source>
</evidence>
<evidence type="ECO:0000256" key="1">
    <source>
        <dbReference type="ARBA" id="ARBA00022475"/>
    </source>
</evidence>
<feature type="chain" id="PRO_5038747817" description="DUF3502 domain-containing protein" evidence="7">
    <location>
        <begin position="24"/>
        <end position="548"/>
    </location>
</feature>
<dbReference type="PROSITE" id="PS51257">
    <property type="entry name" value="PROKAR_LIPOPROTEIN"/>
    <property type="match status" value="1"/>
</dbReference>
<dbReference type="PANTHER" id="PTHR43649">
    <property type="entry name" value="ARABINOSE-BINDING PROTEIN-RELATED"/>
    <property type="match status" value="1"/>
</dbReference>
<sequence>MRKTAKKAAALAMSAILAAGTLAGCGSKSADGTAPDPESSKTSETTGGEAADPDKPYEGVKLTWWTKLNANVSATYPNLGDTPWAKYVQEKTGIELEFIHPTVGSEIEEFSILVASGEYPDIIEYTWTIYSGGPQAAINDGVILNLTDVMAENAPNFTKLMQEHPDVDKMVRSANGDYYCFPFLRGLESPNPTQFSAGMVLRKDVLDELGLEMPETIDEWDTVLRAYKGYGFEVPFATRKEWMKDVWSPGFDNWGDFYIEDGVVKNGLIEDSRKAFVAKMRDWYGEGLIDRDWLVADKSSNQTYFTTGKTASVYAPFGQGLGQYTQIMHDADPEITEEDIRLAVPVTSTKGQNAKFSKMNNIYDKSGVSAAISTQCENAAAAAWLLDWMYSEEGNLCCNFGIEGETYEMKDGKPVYTDLIMNNPEGLSVTNALAAYTRASSSGVCVQDEAYIEQYYELDNQKEALELSMKTDMGEHFFPPISVAEEDSEQYADIMNNVKTLAEEMEAQFIAGTVSMDEWDKYQQQLKDFGIEDAIAMMQTAYDAYMAN</sequence>
<evidence type="ECO:0000256" key="3">
    <source>
        <dbReference type="ARBA" id="ARBA00023136"/>
    </source>
</evidence>
<evidence type="ECO:0000256" key="4">
    <source>
        <dbReference type="ARBA" id="ARBA00023139"/>
    </source>
</evidence>
<evidence type="ECO:0000256" key="6">
    <source>
        <dbReference type="SAM" id="MobiDB-lite"/>
    </source>
</evidence>
<dbReference type="SUPFAM" id="SSF53850">
    <property type="entry name" value="Periplasmic binding protein-like II"/>
    <property type="match status" value="1"/>
</dbReference>
<dbReference type="Gene3D" id="3.40.190.10">
    <property type="entry name" value="Periplasmic binding protein-like II"/>
    <property type="match status" value="2"/>
</dbReference>
<keyword evidence="5" id="KW-0449">Lipoprotein</keyword>
<feature type="region of interest" description="Disordered" evidence="6">
    <location>
        <begin position="26"/>
        <end position="55"/>
    </location>
</feature>
<accession>A0A0J9BPD1</accession>